<feature type="binding site" evidence="2">
    <location>
        <position position="434"/>
    </location>
    <ligand>
        <name>L-glutamate</name>
        <dbReference type="ChEBI" id="CHEBI:29985"/>
    </ligand>
</feature>
<dbReference type="GO" id="GO:0006751">
    <property type="term" value="P:glutathione catabolic process"/>
    <property type="evidence" value="ECO:0007669"/>
    <property type="project" value="InterPro"/>
</dbReference>
<dbReference type="InterPro" id="IPR000101">
    <property type="entry name" value="GGT_peptidase"/>
</dbReference>
<dbReference type="NCBIfam" id="TIGR00066">
    <property type="entry name" value="g_glut_trans"/>
    <property type="match status" value="1"/>
</dbReference>
<proteinExistence type="predicted"/>
<dbReference type="EMBL" id="CASHTH010001397">
    <property type="protein sequence ID" value="CAI8014902.1"/>
    <property type="molecule type" value="Genomic_DNA"/>
</dbReference>
<dbReference type="AlphaFoldDB" id="A0AA35RPI4"/>
<dbReference type="Pfam" id="PF01019">
    <property type="entry name" value="G_glu_transpept"/>
    <property type="match status" value="1"/>
</dbReference>
<dbReference type="GO" id="GO:0036374">
    <property type="term" value="F:glutathione hydrolase activity"/>
    <property type="evidence" value="ECO:0007669"/>
    <property type="project" value="InterPro"/>
</dbReference>
<dbReference type="InterPro" id="IPR029055">
    <property type="entry name" value="Ntn_hydrolases_N"/>
</dbReference>
<evidence type="ECO:0000313" key="3">
    <source>
        <dbReference type="EMBL" id="CAI8014902.1"/>
    </source>
</evidence>
<dbReference type="Gene3D" id="3.60.20.40">
    <property type="match status" value="1"/>
</dbReference>
<comment type="caution">
    <text evidence="3">The sequence shown here is derived from an EMBL/GenBank/DDBJ whole genome shotgun (WGS) entry which is preliminary data.</text>
</comment>
<dbReference type="InterPro" id="IPR043138">
    <property type="entry name" value="GGT_lsub"/>
</dbReference>
<dbReference type="SUPFAM" id="SSF56235">
    <property type="entry name" value="N-terminal nucleophile aminohydrolases (Ntn hydrolases)"/>
    <property type="match status" value="1"/>
</dbReference>
<gene>
    <name evidence="3" type="ORF">GBAR_LOCUS9288</name>
</gene>
<evidence type="ECO:0000256" key="1">
    <source>
        <dbReference type="PIRSR" id="PIRSR600101-1"/>
    </source>
</evidence>
<keyword evidence="3" id="KW-0378">Hydrolase</keyword>
<feature type="active site" description="Nucleophile" evidence="1">
    <location>
        <position position="350"/>
    </location>
</feature>
<dbReference type="PANTHER" id="PTHR43881:SF1">
    <property type="entry name" value="GAMMA-GLUTAMYLTRANSPEPTIDASE (AFU_ORTHOLOGUE AFUA_4G13580)"/>
    <property type="match status" value="1"/>
</dbReference>
<protein>
    <submittedName>
        <fullName evidence="3">Glutathione hydrolase-like YwrD proenzyme</fullName>
    </submittedName>
</protein>
<organism evidence="3 4">
    <name type="scientific">Geodia barretti</name>
    <name type="common">Barrett's horny sponge</name>
    <dbReference type="NCBI Taxonomy" id="519541"/>
    <lineage>
        <taxon>Eukaryota</taxon>
        <taxon>Metazoa</taxon>
        <taxon>Porifera</taxon>
        <taxon>Demospongiae</taxon>
        <taxon>Heteroscleromorpha</taxon>
        <taxon>Tetractinellida</taxon>
        <taxon>Astrophorina</taxon>
        <taxon>Geodiidae</taxon>
        <taxon>Geodia</taxon>
    </lineage>
</organism>
<evidence type="ECO:0000256" key="2">
    <source>
        <dbReference type="PIRSR" id="PIRSR600101-2"/>
    </source>
</evidence>
<reference evidence="3" key="1">
    <citation type="submission" date="2023-03" db="EMBL/GenBank/DDBJ databases">
        <authorList>
            <person name="Steffen K."/>
            <person name="Cardenas P."/>
        </authorList>
    </citation>
    <scope>NUCLEOTIDE SEQUENCE</scope>
</reference>
<name>A0AA35RPI4_GEOBA</name>
<dbReference type="PANTHER" id="PTHR43881">
    <property type="entry name" value="GAMMA-GLUTAMYLTRANSPEPTIDASE (AFU_ORTHOLOGUE AFUA_4G13580)"/>
    <property type="match status" value="1"/>
</dbReference>
<dbReference type="PRINTS" id="PR01210">
    <property type="entry name" value="GGTRANSPTASE"/>
</dbReference>
<sequence length="541" mass="57942">MVTGNLSRSLVYGRKGIVCSNSPLAASAGIQVMQQGGNAFDAALAVAATEAVTLVPLSSMGGDSFILVYEAATGQLTGINSSGAAPTGATAEYYRSRGHEVMPIDGPHSISVPGEVAAWEEMHRRFCTLPFSQLLGSAIGYAEEGFPVSPGIGRSFAHAVDKLAQFPASAAIYSSNGGMKAEGEMLANPDLARSLQQVAEGGANEFYRGDLARRMVEELRKAGGLFTESDFADHRLDVYDPIATDYRDHVVYQTRPPTQGFLLLEMLNLVEGFDLESLGQNSAESIHLMTEAKKIAYEDRNRLSGDPRFVEWPLEELISKEYADRRRGEIDQARANNGMATAHEDGDGNTTYFCVADGAGNCVSWIHSLSNAFGSGFVAAGTGVLFNNRGGRGFSLEPGHPNVIEPGKRTMHTLNCYMAFKDSQPVIVGGTPGGDYQPQCGLQVLANLIDYGMDPQEAVEAPRWWSFPGTDPASVKTPSELRLEAGMPLETGKELEALGHKVVRRRPGINDGKVQLIVRDPNTGVLKGASDPRGDGHAAAW</sequence>
<dbReference type="Gene3D" id="1.10.246.130">
    <property type="match status" value="1"/>
</dbReference>
<dbReference type="InterPro" id="IPR052896">
    <property type="entry name" value="GGT-like_enzyme"/>
</dbReference>
<dbReference type="InterPro" id="IPR043137">
    <property type="entry name" value="GGT_ssub_C"/>
</dbReference>
<keyword evidence="4" id="KW-1185">Reference proteome</keyword>
<evidence type="ECO:0000313" key="4">
    <source>
        <dbReference type="Proteomes" id="UP001174909"/>
    </source>
</evidence>
<accession>A0AA35RPI4</accession>
<dbReference type="Proteomes" id="UP001174909">
    <property type="component" value="Unassembled WGS sequence"/>
</dbReference>